<gene>
    <name evidence="1" type="ORF">CA264_21635</name>
</gene>
<protein>
    <recommendedName>
        <fullName evidence="3">Glucose/Sorbosone dehydrogenase domain-containing protein</fullName>
    </recommendedName>
</protein>
<organism evidence="1 2">
    <name type="scientific">Pontibacter actiniarum</name>
    <dbReference type="NCBI Taxonomy" id="323450"/>
    <lineage>
        <taxon>Bacteria</taxon>
        <taxon>Pseudomonadati</taxon>
        <taxon>Bacteroidota</taxon>
        <taxon>Cytophagia</taxon>
        <taxon>Cytophagales</taxon>
        <taxon>Hymenobacteraceae</taxon>
        <taxon>Pontibacter</taxon>
    </lineage>
</organism>
<keyword evidence="1" id="KW-0614">Plasmid</keyword>
<sequence length="551" mass="61209">MFTFSLRADSLFFYPCRNLNTLLGFIVLSFICLTGCNNPESQRGGEDAEAPESTVVQDSKRKVSPQDIVVPSGYSIEAVATGLTYPVDVTFDEKGNTYIAEAGGHTYGTKPARAPEARILQLLPDGTTKVLYDRVVPMEEIKQAASSSDMEEGLIPPVTGVTYHMGNLYISHRSRYSVYNLESGEFKTIINGLPSWGEFLNAKPIFKGDKMYFFLSTQGNSGVLEKHWVNVINTFNKPNAREIPGEDITLTGQNYWVPTHKINLVDADSVKTGAYAPLGVETKLGQVIKGEEICNGAFFESNLDGSGIRRIAWGLRSSFGYRFSPDGRLITTMNSANPMPPRGLYFDWEPVYEVVEGEWYGWPDFYSGLPITDPRFGVKKEERNFVLTPETHRRLLKGKAKPRQPLVKLPVHSAAQGMVFGQGAMGVPKENILVAEFGTIIPFFKGEERHPHMPKQIKESEIPADVDFNWPGFKVQQVNLQSGQVTDFIYNKSKLPASANKGGGLERPIQLEWSADGSLYIVDFGVVEFDDTGMNAHPFTGVLWKVSSNKK</sequence>
<dbReference type="STRING" id="709015.GCA_000472485_00137"/>
<proteinExistence type="predicted"/>
<dbReference type="InterPro" id="IPR011042">
    <property type="entry name" value="6-blade_b-propeller_TolB-like"/>
</dbReference>
<geneLocation type="plasmid" evidence="1 2">
    <name>unnamed</name>
</geneLocation>
<keyword evidence="2" id="KW-1185">Reference proteome</keyword>
<dbReference type="Proteomes" id="UP000266292">
    <property type="component" value="Plasmid unnamed"/>
</dbReference>
<dbReference type="EMBL" id="CP021236">
    <property type="protein sequence ID" value="ARS38149.1"/>
    <property type="molecule type" value="Genomic_DNA"/>
</dbReference>
<dbReference type="SUPFAM" id="SSF50952">
    <property type="entry name" value="Soluble quinoprotein glucose dehydrogenase"/>
    <property type="match status" value="1"/>
</dbReference>
<dbReference type="InterPro" id="IPR011041">
    <property type="entry name" value="Quinoprot_gluc/sorb_DH_b-prop"/>
</dbReference>
<accession>A0A1X9YZ62</accession>
<evidence type="ECO:0008006" key="3">
    <source>
        <dbReference type="Google" id="ProtNLM"/>
    </source>
</evidence>
<evidence type="ECO:0000313" key="1">
    <source>
        <dbReference type="EMBL" id="ARS38149.1"/>
    </source>
</evidence>
<dbReference type="AlphaFoldDB" id="A0A1X9YZ62"/>
<dbReference type="Gene3D" id="2.120.10.30">
    <property type="entry name" value="TolB, C-terminal domain"/>
    <property type="match status" value="1"/>
</dbReference>
<name>A0A1X9YZ62_9BACT</name>
<evidence type="ECO:0000313" key="2">
    <source>
        <dbReference type="Proteomes" id="UP000266292"/>
    </source>
</evidence>
<dbReference type="KEGG" id="pact:CA264_21635"/>
<dbReference type="OrthoDB" id="9770043at2"/>
<reference evidence="2" key="1">
    <citation type="submission" date="2017-05" db="EMBL/GenBank/DDBJ databases">
        <authorList>
            <person name="Ray J."/>
            <person name="Price M."/>
            <person name="Deutschbauer A."/>
        </authorList>
    </citation>
    <scope>NUCLEOTIDE SEQUENCE [LARGE SCALE GENOMIC DNA]</scope>
    <source>
        <strain evidence="2">DSM 19842</strain>
        <plasmid evidence="2">unnamed</plasmid>
    </source>
</reference>